<reference evidence="2" key="1">
    <citation type="journal article" date="2020" name="New Phytol.">
        <title>Comparative genomics reveals dynamic genome evolution in host specialist ectomycorrhizal fungi.</title>
        <authorList>
            <person name="Lofgren L.A."/>
            <person name="Nguyen N.H."/>
            <person name="Vilgalys R."/>
            <person name="Ruytinx J."/>
            <person name="Liao H.L."/>
            <person name="Branco S."/>
            <person name="Kuo A."/>
            <person name="LaButti K."/>
            <person name="Lipzen A."/>
            <person name="Andreopoulos W."/>
            <person name="Pangilinan J."/>
            <person name="Riley R."/>
            <person name="Hundley H."/>
            <person name="Na H."/>
            <person name="Barry K."/>
            <person name="Grigoriev I.V."/>
            <person name="Stajich J.E."/>
            <person name="Kennedy P.G."/>
        </authorList>
    </citation>
    <scope>NUCLEOTIDE SEQUENCE</scope>
    <source>
        <strain evidence="2">FC423</strain>
    </source>
</reference>
<name>A0A9P7JW63_9AGAM</name>
<dbReference type="AlphaFoldDB" id="A0A9P7JW63"/>
<keyword evidence="1" id="KW-1133">Transmembrane helix</keyword>
<feature type="transmembrane region" description="Helical" evidence="1">
    <location>
        <begin position="16"/>
        <end position="35"/>
    </location>
</feature>
<dbReference type="OrthoDB" id="3350812at2759"/>
<evidence type="ECO:0000256" key="1">
    <source>
        <dbReference type="SAM" id="Phobius"/>
    </source>
</evidence>
<keyword evidence="1" id="KW-0472">Membrane</keyword>
<proteinExistence type="predicted"/>
<accession>A0A9P7JW63</accession>
<keyword evidence="3" id="KW-1185">Reference proteome</keyword>
<dbReference type="EMBL" id="JABBWM010000018">
    <property type="protein sequence ID" value="KAG2111284.1"/>
    <property type="molecule type" value="Genomic_DNA"/>
</dbReference>
<evidence type="ECO:0000313" key="3">
    <source>
        <dbReference type="Proteomes" id="UP000823399"/>
    </source>
</evidence>
<dbReference type="GeneID" id="64699074"/>
<comment type="caution">
    <text evidence="2">The sequence shown here is derived from an EMBL/GenBank/DDBJ whole genome shotgun (WGS) entry which is preliminary data.</text>
</comment>
<dbReference type="RefSeq" id="XP_041294643.1">
    <property type="nucleotide sequence ID" value="XM_041436815.1"/>
</dbReference>
<keyword evidence="1" id="KW-0812">Transmembrane</keyword>
<gene>
    <name evidence="2" type="ORF">F5147DRAFT_687088</name>
</gene>
<dbReference type="Proteomes" id="UP000823399">
    <property type="component" value="Unassembled WGS sequence"/>
</dbReference>
<organism evidence="2 3">
    <name type="scientific">Suillus discolor</name>
    <dbReference type="NCBI Taxonomy" id="1912936"/>
    <lineage>
        <taxon>Eukaryota</taxon>
        <taxon>Fungi</taxon>
        <taxon>Dikarya</taxon>
        <taxon>Basidiomycota</taxon>
        <taxon>Agaricomycotina</taxon>
        <taxon>Agaricomycetes</taxon>
        <taxon>Agaricomycetidae</taxon>
        <taxon>Boletales</taxon>
        <taxon>Suillineae</taxon>
        <taxon>Suillaceae</taxon>
        <taxon>Suillus</taxon>
    </lineage>
</organism>
<feature type="non-terminal residue" evidence="2">
    <location>
        <position position="118"/>
    </location>
</feature>
<sequence length="118" mass="13530">EPPPGTCYFESTRNTAIVYLILAIFEIVMLILNVYKRSGIVVTLYRDGMFYMLCILSAWKYAYSNMFDSLQLVVHSVLASRILFRLRCSNEHVHAPMSTMMLDTQVDLSMSMSRTSTV</sequence>
<protein>
    <submittedName>
        <fullName evidence="2">Uncharacterized protein</fullName>
    </submittedName>
</protein>
<evidence type="ECO:0000313" key="2">
    <source>
        <dbReference type="EMBL" id="KAG2111284.1"/>
    </source>
</evidence>